<dbReference type="CDD" id="cd03258">
    <property type="entry name" value="ABC_MetN_methionine_transporter"/>
    <property type="match status" value="1"/>
</dbReference>
<evidence type="ECO:0000256" key="2">
    <source>
        <dbReference type="ARBA" id="ARBA00022448"/>
    </source>
</evidence>
<accession>A0A0R2B4M3</accession>
<proteinExistence type="inferred from homology"/>
<comment type="caution">
    <text evidence="12">The sequence shown here is derived from an EMBL/GenBank/DDBJ whole genome shotgun (WGS) entry which is preliminary data.</text>
</comment>
<evidence type="ECO:0000313" key="13">
    <source>
        <dbReference type="Proteomes" id="UP000051612"/>
    </source>
</evidence>
<evidence type="ECO:0000256" key="8">
    <source>
        <dbReference type="ARBA" id="ARBA00023136"/>
    </source>
</evidence>
<dbReference type="InterPro" id="IPR041701">
    <property type="entry name" value="MetN_ABC"/>
</dbReference>
<dbReference type="InterPro" id="IPR045865">
    <property type="entry name" value="ACT-like_dom_sf"/>
</dbReference>
<dbReference type="SUPFAM" id="SSF52540">
    <property type="entry name" value="P-loop containing nucleoside triphosphate hydrolases"/>
    <property type="match status" value="1"/>
</dbReference>
<dbReference type="InterPro" id="IPR017871">
    <property type="entry name" value="ABC_transporter-like_CS"/>
</dbReference>
<comment type="catalytic activity">
    <reaction evidence="9">
        <text>ATP + H2O = ADP + phosphate + H(+)</text>
        <dbReference type="Rhea" id="RHEA:13065"/>
        <dbReference type="ChEBI" id="CHEBI:15377"/>
        <dbReference type="ChEBI" id="CHEBI:15378"/>
        <dbReference type="ChEBI" id="CHEBI:30616"/>
        <dbReference type="ChEBI" id="CHEBI:43474"/>
        <dbReference type="ChEBI" id="CHEBI:456216"/>
    </reaction>
</comment>
<dbReference type="PATRIC" id="fig|1423772.3.peg.481"/>
<gene>
    <name evidence="12" type="ORF">FC48_GL000442</name>
</gene>
<dbReference type="GO" id="GO:0006865">
    <property type="term" value="P:amino acid transport"/>
    <property type="evidence" value="ECO:0007669"/>
    <property type="project" value="UniProtKB-KW"/>
</dbReference>
<evidence type="ECO:0000256" key="9">
    <source>
        <dbReference type="ARBA" id="ARBA00049360"/>
    </source>
</evidence>
<dbReference type="GO" id="GO:0005524">
    <property type="term" value="F:ATP binding"/>
    <property type="evidence" value="ECO:0007669"/>
    <property type="project" value="UniProtKB-KW"/>
</dbReference>
<evidence type="ECO:0000256" key="1">
    <source>
        <dbReference type="ARBA" id="ARBA00005417"/>
    </source>
</evidence>
<sequence length="348" mass="39125">MIKMIELENVSVVFGNDEKKVEAVKHVNLKIAKGTIFGIVGYSGAGKSTLVRVINRLQRPTTGIVRIEDCVLNELNEKELRQKRKEIGMIFQHFNLLETRTIGENVSFPLKYNNISKEKQRAKVAELLKLVGLEDKVDAYPSQLSGGQKQRVAIARALASEPKILLCDEATSALDPKTTKQILELLQHLNRELKLTIVLITHEMQVVKEICHQAAVMSKGEIVEKGTVLQLFSKPQKKLTAEFIKTAFQQEEIISKLLQHTDLKADETLVELAYTGDITNEPLLIELYEKFRIIANVLYGNIEYLQETPMGKLIVSFKGSEANKTKSLAYLKSRGLKVRSLEITTLGV</sequence>
<evidence type="ECO:0000313" key="12">
    <source>
        <dbReference type="EMBL" id="KRM74312.1"/>
    </source>
</evidence>
<keyword evidence="6" id="KW-1278">Translocase</keyword>
<dbReference type="InterPro" id="IPR003439">
    <property type="entry name" value="ABC_transporter-like_ATP-bd"/>
</dbReference>
<evidence type="ECO:0000256" key="3">
    <source>
        <dbReference type="ARBA" id="ARBA00022475"/>
    </source>
</evidence>
<evidence type="ECO:0000256" key="4">
    <source>
        <dbReference type="ARBA" id="ARBA00022741"/>
    </source>
</evidence>
<dbReference type="PROSITE" id="PS50893">
    <property type="entry name" value="ABC_TRANSPORTER_2"/>
    <property type="match status" value="1"/>
</dbReference>
<dbReference type="GO" id="GO:0005886">
    <property type="term" value="C:plasma membrane"/>
    <property type="evidence" value="ECO:0007669"/>
    <property type="project" value="UniProtKB-ARBA"/>
</dbReference>
<dbReference type="SUPFAM" id="SSF55021">
    <property type="entry name" value="ACT-like"/>
    <property type="match status" value="1"/>
</dbReference>
<keyword evidence="4" id="KW-0547">Nucleotide-binding</keyword>
<dbReference type="InterPro" id="IPR050086">
    <property type="entry name" value="MetN_ABC_transporter-like"/>
</dbReference>
<dbReference type="Proteomes" id="UP000051612">
    <property type="component" value="Unassembled WGS sequence"/>
</dbReference>
<evidence type="ECO:0000256" key="7">
    <source>
        <dbReference type="ARBA" id="ARBA00022970"/>
    </source>
</evidence>
<dbReference type="InterPro" id="IPR018449">
    <property type="entry name" value="NIL_domain"/>
</dbReference>
<dbReference type="PANTHER" id="PTHR43166:SF30">
    <property type="entry name" value="METHIONINE IMPORT ATP-BINDING PROTEIN METN"/>
    <property type="match status" value="1"/>
</dbReference>
<comment type="similarity">
    <text evidence="1">Belongs to the ABC transporter superfamily.</text>
</comment>
<keyword evidence="2" id="KW-0813">Transport</keyword>
<protein>
    <submittedName>
        <fullName evidence="12">ABC-type metal ion transport system, ATPase component</fullName>
    </submittedName>
</protein>
<keyword evidence="8" id="KW-0472">Membrane</keyword>
<dbReference type="PROSITE" id="PS00211">
    <property type="entry name" value="ABC_TRANSPORTER_1"/>
    <property type="match status" value="1"/>
</dbReference>
<keyword evidence="7" id="KW-0029">Amino-acid transport</keyword>
<dbReference type="EMBL" id="AYYN01000099">
    <property type="protein sequence ID" value="KRM74312.1"/>
    <property type="molecule type" value="Genomic_DNA"/>
</dbReference>
<dbReference type="GO" id="GO:0016887">
    <property type="term" value="F:ATP hydrolysis activity"/>
    <property type="evidence" value="ECO:0007669"/>
    <property type="project" value="InterPro"/>
</dbReference>
<evidence type="ECO:0000256" key="6">
    <source>
        <dbReference type="ARBA" id="ARBA00022967"/>
    </source>
</evidence>
<reference evidence="12 13" key="1">
    <citation type="journal article" date="2015" name="Genome Announc.">
        <title>Expanding the biotechnology potential of lactobacilli through comparative genomics of 213 strains and associated genera.</title>
        <authorList>
            <person name="Sun Z."/>
            <person name="Harris H.M."/>
            <person name="McCann A."/>
            <person name="Guo C."/>
            <person name="Argimon S."/>
            <person name="Zhang W."/>
            <person name="Yang X."/>
            <person name="Jeffery I.B."/>
            <person name="Cooney J.C."/>
            <person name="Kagawa T.F."/>
            <person name="Liu W."/>
            <person name="Song Y."/>
            <person name="Salvetti E."/>
            <person name="Wrobel A."/>
            <person name="Rasinkangas P."/>
            <person name="Parkhill J."/>
            <person name="Rea M.C."/>
            <person name="O'Sullivan O."/>
            <person name="Ritari J."/>
            <person name="Douillard F.P."/>
            <person name="Paul Ross R."/>
            <person name="Yang R."/>
            <person name="Briner A.E."/>
            <person name="Felis G.E."/>
            <person name="de Vos W.M."/>
            <person name="Barrangou R."/>
            <person name="Klaenhammer T.R."/>
            <person name="Caufield P.W."/>
            <person name="Cui Y."/>
            <person name="Zhang H."/>
            <person name="O'Toole P.W."/>
        </authorList>
    </citation>
    <scope>NUCLEOTIDE SEQUENCE [LARGE SCALE GENOMIC DNA]</scope>
    <source>
        <strain evidence="12 13">DSM 20452</strain>
    </source>
</reference>
<dbReference type="PANTHER" id="PTHR43166">
    <property type="entry name" value="AMINO ACID IMPORT ATP-BINDING PROTEIN"/>
    <property type="match status" value="1"/>
</dbReference>
<dbReference type="Pfam" id="PF09383">
    <property type="entry name" value="NIL"/>
    <property type="match status" value="1"/>
</dbReference>
<dbReference type="InterPro" id="IPR027417">
    <property type="entry name" value="P-loop_NTPase"/>
</dbReference>
<comment type="function">
    <text evidence="10">Part of the ABC transporter FtsEX involved in cellular division. Has ATPase activity. Essential for cell division and viability.</text>
</comment>
<feature type="domain" description="ABC transporter" evidence="11">
    <location>
        <begin position="5"/>
        <end position="244"/>
    </location>
</feature>
<organism evidence="12 13">
    <name type="scientific">Ligilactobacillus murinus DSM 20452 = NBRC 14221</name>
    <dbReference type="NCBI Taxonomy" id="1423772"/>
    <lineage>
        <taxon>Bacteria</taxon>
        <taxon>Bacillati</taxon>
        <taxon>Bacillota</taxon>
        <taxon>Bacilli</taxon>
        <taxon>Lactobacillales</taxon>
        <taxon>Lactobacillaceae</taxon>
        <taxon>Ligilactobacillus</taxon>
    </lineage>
</organism>
<name>A0A0R2B4M3_9LACO</name>
<dbReference type="SMART" id="SM00930">
    <property type="entry name" value="NIL"/>
    <property type="match status" value="1"/>
</dbReference>
<dbReference type="Gene3D" id="3.40.50.300">
    <property type="entry name" value="P-loop containing nucleotide triphosphate hydrolases"/>
    <property type="match status" value="1"/>
</dbReference>
<evidence type="ECO:0000259" key="11">
    <source>
        <dbReference type="PROSITE" id="PS50893"/>
    </source>
</evidence>
<evidence type="ECO:0000256" key="10">
    <source>
        <dbReference type="ARBA" id="ARBA00055994"/>
    </source>
</evidence>
<keyword evidence="3" id="KW-1003">Cell membrane</keyword>
<dbReference type="InterPro" id="IPR003593">
    <property type="entry name" value="AAA+_ATPase"/>
</dbReference>
<dbReference type="Pfam" id="PF00005">
    <property type="entry name" value="ABC_tran"/>
    <property type="match status" value="1"/>
</dbReference>
<keyword evidence="5" id="KW-0067">ATP-binding</keyword>
<evidence type="ECO:0000256" key="5">
    <source>
        <dbReference type="ARBA" id="ARBA00022840"/>
    </source>
</evidence>
<dbReference type="SMART" id="SM00382">
    <property type="entry name" value="AAA"/>
    <property type="match status" value="1"/>
</dbReference>
<dbReference type="AlphaFoldDB" id="A0A0R2B4M3"/>
<dbReference type="FunFam" id="3.40.50.300:FF:000056">
    <property type="entry name" value="Cell division ATP-binding protein FtsE"/>
    <property type="match status" value="1"/>
</dbReference>
<dbReference type="Gene3D" id="3.30.70.260">
    <property type="match status" value="1"/>
</dbReference>